<dbReference type="InterPro" id="IPR017853">
    <property type="entry name" value="GH"/>
</dbReference>
<evidence type="ECO:0000256" key="8">
    <source>
        <dbReference type="SAM" id="SignalP"/>
    </source>
</evidence>
<dbReference type="InterPro" id="IPR013783">
    <property type="entry name" value="Ig-like_fold"/>
</dbReference>
<evidence type="ECO:0000313" key="10">
    <source>
        <dbReference type="EMBL" id="KAA1160582.1"/>
    </source>
</evidence>
<dbReference type="PANTHER" id="PTHR35923:SF2">
    <property type="entry name" value="ENDOGLUCANASE"/>
    <property type="match status" value="1"/>
</dbReference>
<name>A0AB73BH48_9GAMM</name>
<dbReference type="Proteomes" id="UP000324162">
    <property type="component" value="Unassembled WGS sequence"/>
</dbReference>
<keyword evidence="8" id="KW-0732">Signal</keyword>
<dbReference type="EC" id="3.2.1.4" evidence="2"/>
<evidence type="ECO:0000313" key="11">
    <source>
        <dbReference type="Proteomes" id="UP000324162"/>
    </source>
</evidence>
<comment type="catalytic activity">
    <reaction evidence="1">
        <text>Endohydrolysis of (1-&gt;4)-beta-D-glucosidic linkages in cellulose, lichenin and cereal beta-D-glucans.</text>
        <dbReference type="EC" id="3.2.1.4"/>
    </reaction>
</comment>
<evidence type="ECO:0000256" key="5">
    <source>
        <dbReference type="ARBA" id="ARBA00023277"/>
    </source>
</evidence>
<feature type="signal peptide" evidence="8">
    <location>
        <begin position="1"/>
        <end position="33"/>
    </location>
</feature>
<sequence>MENMKVDKLKMQFSFKKTLIATLMSTMSTLSVAGTPLNNDDWLHVEGNQIVDANGNSVWLTGANWFGFNATERVFHGLWSVNLESTLDSIAARGINILRVPISTELLKEWQNGIYKRVSVNTATNPNLVGATSLEVFDAFLAHSKKIGIKVLLDVHSAEADNSGHIEKMWYKGDITSEDFYSAWEWVAARYANDDTIIAFDLENEPHGKPWADSDFAKWDNSTDENNWKYACETAANRVLDANPNMLIMCEGIESFPVDGITWTSKDKSDYHNNWWGGNLRGVKDFPIDLGERQSQFMYSPHDYGPLVFAQGWFYEGFDKETLYKDVWKDNWMFIHEENIAPLLIGEWGGFMDGGDNETWMYAIRDLITENKLHHTFWCINPNSGDTGGLLNNDWVTWDEEKYDLFKPSLWTNTEGKFVSLDHQVALGGEETGVSLNEYFADLTPSVNITSPVEGAVVLTGSDVNLFYSLSQINSVNVYVNNVLVEQQAEMSGTAVFKAPIEEGDFVVNLVGVDETGNELAITDEITLTAVNEIVLEPKISVSAPLSDTSVETNSEINVSVDLTDAAGFEVSFNGLTSLFTGSTGVITAPTEPGVYTLIVTALDESNKPLNASDSIDLIVTAPVIEPSELTCSVGEINAWDSGFTISNIAVKNNGSEAVNTWSVELKFDSAVDFVSGWSGHFEGANSTFTVTNLDYNGMLAAGQTTIFGMQASYSGALLAPTCTVN</sequence>
<dbReference type="PROSITE" id="PS51173">
    <property type="entry name" value="CBM2"/>
    <property type="match status" value="1"/>
</dbReference>
<evidence type="ECO:0000256" key="1">
    <source>
        <dbReference type="ARBA" id="ARBA00000966"/>
    </source>
</evidence>
<keyword evidence="6" id="KW-0326">Glycosidase</keyword>
<dbReference type="GO" id="GO:0008810">
    <property type="term" value="F:cellulase activity"/>
    <property type="evidence" value="ECO:0007669"/>
    <property type="project" value="UniProtKB-EC"/>
</dbReference>
<keyword evidence="7" id="KW-0624">Polysaccharide degradation</keyword>
<dbReference type="EMBL" id="SEUK01000048">
    <property type="protein sequence ID" value="KAA1160582.1"/>
    <property type="molecule type" value="Genomic_DNA"/>
</dbReference>
<dbReference type="InterPro" id="IPR008965">
    <property type="entry name" value="CBM2/CBM3_carb-bd_dom_sf"/>
</dbReference>
<keyword evidence="5" id="KW-0119">Carbohydrate metabolism</keyword>
<dbReference type="SUPFAM" id="SSF49384">
    <property type="entry name" value="Carbohydrate-binding domain"/>
    <property type="match status" value="1"/>
</dbReference>
<dbReference type="InterPro" id="IPR001547">
    <property type="entry name" value="Glyco_hydro_5"/>
</dbReference>
<evidence type="ECO:0000259" key="9">
    <source>
        <dbReference type="PROSITE" id="PS51173"/>
    </source>
</evidence>
<dbReference type="GO" id="GO:0030245">
    <property type="term" value="P:cellulose catabolic process"/>
    <property type="evidence" value="ECO:0007669"/>
    <property type="project" value="UniProtKB-KW"/>
</dbReference>
<feature type="domain" description="CBM2" evidence="9">
    <location>
        <begin position="625"/>
        <end position="726"/>
    </location>
</feature>
<evidence type="ECO:0000256" key="4">
    <source>
        <dbReference type="ARBA" id="ARBA00023001"/>
    </source>
</evidence>
<proteinExistence type="predicted"/>
<dbReference type="InterPro" id="IPR001919">
    <property type="entry name" value="CBD2"/>
</dbReference>
<dbReference type="Pfam" id="PF00150">
    <property type="entry name" value="Cellulase"/>
    <property type="match status" value="1"/>
</dbReference>
<dbReference type="GO" id="GO:0030247">
    <property type="term" value="F:polysaccharide binding"/>
    <property type="evidence" value="ECO:0007669"/>
    <property type="project" value="UniProtKB-UniRule"/>
</dbReference>
<gene>
    <name evidence="10" type="ORF">EU508_08990</name>
</gene>
<dbReference type="AlphaFoldDB" id="A0AB73BH48"/>
<dbReference type="SUPFAM" id="SSF51445">
    <property type="entry name" value="(Trans)glycosidases"/>
    <property type="match status" value="1"/>
</dbReference>
<dbReference type="SMART" id="SM00637">
    <property type="entry name" value="CBD_II"/>
    <property type="match status" value="1"/>
</dbReference>
<dbReference type="PANTHER" id="PTHR35923">
    <property type="entry name" value="MAJOR EXTRACELLULAR ENDOGLUCANASE"/>
    <property type="match status" value="1"/>
</dbReference>
<dbReference type="InterPro" id="IPR012291">
    <property type="entry name" value="CBM2_carb-bd_dom_sf"/>
</dbReference>
<dbReference type="Gene3D" id="3.20.20.80">
    <property type="entry name" value="Glycosidases"/>
    <property type="match status" value="1"/>
</dbReference>
<comment type="caution">
    <text evidence="10">The sequence shown here is derived from an EMBL/GenBank/DDBJ whole genome shotgun (WGS) entry which is preliminary data.</text>
</comment>
<organism evidence="10 11">
    <name type="scientific">Pseudoalteromonas fuliginea</name>
    <dbReference type="NCBI Taxonomy" id="1872678"/>
    <lineage>
        <taxon>Bacteria</taxon>
        <taxon>Pseudomonadati</taxon>
        <taxon>Pseudomonadota</taxon>
        <taxon>Gammaproteobacteria</taxon>
        <taxon>Alteromonadales</taxon>
        <taxon>Pseudoalteromonadaceae</taxon>
        <taxon>Pseudoalteromonas</taxon>
    </lineage>
</organism>
<evidence type="ECO:0000256" key="6">
    <source>
        <dbReference type="ARBA" id="ARBA00023295"/>
    </source>
</evidence>
<protein>
    <recommendedName>
        <fullName evidence="2">cellulase</fullName>
        <ecNumber evidence="2">3.2.1.4</ecNumber>
    </recommendedName>
</protein>
<feature type="chain" id="PRO_5044504801" description="cellulase" evidence="8">
    <location>
        <begin position="34"/>
        <end position="726"/>
    </location>
</feature>
<evidence type="ECO:0000256" key="3">
    <source>
        <dbReference type="ARBA" id="ARBA00022801"/>
    </source>
</evidence>
<dbReference type="RefSeq" id="WP_149614145.1">
    <property type="nucleotide sequence ID" value="NZ_SEUK01000048.1"/>
</dbReference>
<reference evidence="10 11" key="1">
    <citation type="submission" date="2019-01" db="EMBL/GenBank/DDBJ databases">
        <title>Genome sequences of marine Pseudoalteromonas species.</title>
        <authorList>
            <person name="Boraston A.B."/>
            <person name="Hehemann J.-H."/>
            <person name="Vickers C.J."/>
            <person name="Salama-Alber O."/>
            <person name="Abe K."/>
            <person name="Hettle A.J."/>
        </authorList>
    </citation>
    <scope>NUCLEOTIDE SEQUENCE [LARGE SCALE GENOMIC DNA]</scope>
    <source>
        <strain evidence="10 11">PS42</strain>
    </source>
</reference>
<dbReference type="Gene3D" id="2.60.40.290">
    <property type="match status" value="1"/>
</dbReference>
<keyword evidence="3" id="KW-0378">Hydrolase</keyword>
<accession>A0AB73BH48</accession>
<keyword evidence="4" id="KW-0136">Cellulose degradation</keyword>
<dbReference type="Gene3D" id="2.60.40.10">
    <property type="entry name" value="Immunoglobulins"/>
    <property type="match status" value="1"/>
</dbReference>
<evidence type="ECO:0000256" key="7">
    <source>
        <dbReference type="ARBA" id="ARBA00023326"/>
    </source>
</evidence>
<dbReference type="Pfam" id="PF00553">
    <property type="entry name" value="CBM_2"/>
    <property type="match status" value="1"/>
</dbReference>
<evidence type="ECO:0000256" key="2">
    <source>
        <dbReference type="ARBA" id="ARBA00012601"/>
    </source>
</evidence>